<dbReference type="Proteomes" id="UP000051256">
    <property type="component" value="Unassembled WGS sequence"/>
</dbReference>
<dbReference type="InterPro" id="IPR050109">
    <property type="entry name" value="HTH-type_TetR-like_transc_reg"/>
</dbReference>
<sequence length="219" mass="24758">MTKRLAEDPQKKAAILKTALHEFAINGYGASTDLIAVKAGVSKGTVFRYFANKATLYSEVVDAALDNVMNQADLTVWTESTDLVSMIVRATQYKLELAQRFPDEFALLIAVYKNDDNLPDGSGENLHRTFGQWTKENVDRLINPVFDRLKIRPELDKQVVRRYLLNNVKSMTERAQSYLQSHPDVKSIDQMTELITEIKMEMDIIEHGIVANGSGDDLY</sequence>
<dbReference type="Pfam" id="PF00440">
    <property type="entry name" value="TetR_N"/>
    <property type="match status" value="1"/>
</dbReference>
<keyword evidence="1 2" id="KW-0238">DNA-binding</keyword>
<dbReference type="InterPro" id="IPR009057">
    <property type="entry name" value="Homeodomain-like_sf"/>
</dbReference>
<dbReference type="PANTHER" id="PTHR30055">
    <property type="entry name" value="HTH-TYPE TRANSCRIPTIONAL REGULATOR RUTR"/>
    <property type="match status" value="1"/>
</dbReference>
<dbReference type="GO" id="GO:0000976">
    <property type="term" value="F:transcription cis-regulatory region binding"/>
    <property type="evidence" value="ECO:0007669"/>
    <property type="project" value="TreeGrafter"/>
</dbReference>
<feature type="domain" description="HTH tetR-type" evidence="3">
    <location>
        <begin position="9"/>
        <end position="68"/>
    </location>
</feature>
<evidence type="ECO:0000259" key="3">
    <source>
        <dbReference type="PROSITE" id="PS50977"/>
    </source>
</evidence>
<dbReference type="Gene3D" id="1.10.10.60">
    <property type="entry name" value="Homeodomain-like"/>
    <property type="match status" value="1"/>
</dbReference>
<dbReference type="InterPro" id="IPR001647">
    <property type="entry name" value="HTH_TetR"/>
</dbReference>
<dbReference type="PRINTS" id="PR00455">
    <property type="entry name" value="HTHTETR"/>
</dbReference>
<evidence type="ECO:0000256" key="1">
    <source>
        <dbReference type="ARBA" id="ARBA00023125"/>
    </source>
</evidence>
<evidence type="ECO:0000313" key="4">
    <source>
        <dbReference type="EMBL" id="KRM94440.1"/>
    </source>
</evidence>
<comment type="caution">
    <text evidence="4">The sequence shown here is derived from an EMBL/GenBank/DDBJ whole genome shotgun (WGS) entry which is preliminary data.</text>
</comment>
<dbReference type="InterPro" id="IPR036271">
    <property type="entry name" value="Tet_transcr_reg_TetR-rel_C_sf"/>
</dbReference>
<keyword evidence="5" id="KW-1185">Reference proteome</keyword>
<dbReference type="SUPFAM" id="SSF48498">
    <property type="entry name" value="Tetracyclin repressor-like, C-terminal domain"/>
    <property type="match status" value="1"/>
</dbReference>
<organism evidence="4 5">
    <name type="scientific">Lentilactobacillus senioris DSM 24302 = JCM 17472</name>
    <dbReference type="NCBI Taxonomy" id="1423802"/>
    <lineage>
        <taxon>Bacteria</taxon>
        <taxon>Bacillati</taxon>
        <taxon>Bacillota</taxon>
        <taxon>Bacilli</taxon>
        <taxon>Lactobacillales</taxon>
        <taxon>Lactobacillaceae</taxon>
        <taxon>Lentilactobacillus</taxon>
    </lineage>
</organism>
<dbReference type="EMBL" id="AYZR01000004">
    <property type="protein sequence ID" value="KRM94440.1"/>
    <property type="molecule type" value="Genomic_DNA"/>
</dbReference>
<dbReference type="PANTHER" id="PTHR30055:SF226">
    <property type="entry name" value="HTH-TYPE TRANSCRIPTIONAL REGULATOR PKSA"/>
    <property type="match status" value="1"/>
</dbReference>
<dbReference type="GO" id="GO:0003700">
    <property type="term" value="F:DNA-binding transcription factor activity"/>
    <property type="evidence" value="ECO:0007669"/>
    <property type="project" value="TreeGrafter"/>
</dbReference>
<dbReference type="PROSITE" id="PS50977">
    <property type="entry name" value="HTH_TETR_2"/>
    <property type="match status" value="1"/>
</dbReference>
<dbReference type="STRING" id="1423802.FC56_GL001396"/>
<dbReference type="PROSITE" id="PS01081">
    <property type="entry name" value="HTH_TETR_1"/>
    <property type="match status" value="1"/>
</dbReference>
<proteinExistence type="predicted"/>
<feature type="DNA-binding region" description="H-T-H motif" evidence="2">
    <location>
        <begin position="31"/>
        <end position="50"/>
    </location>
</feature>
<evidence type="ECO:0000256" key="2">
    <source>
        <dbReference type="PROSITE-ProRule" id="PRU00335"/>
    </source>
</evidence>
<dbReference type="SUPFAM" id="SSF46689">
    <property type="entry name" value="Homeodomain-like"/>
    <property type="match status" value="1"/>
</dbReference>
<dbReference type="RefSeq" id="WP_056977655.1">
    <property type="nucleotide sequence ID" value="NZ_AYZR01000004.1"/>
</dbReference>
<dbReference type="Gene3D" id="1.10.357.10">
    <property type="entry name" value="Tetracycline Repressor, domain 2"/>
    <property type="match status" value="1"/>
</dbReference>
<accession>A0A0R2CRV9</accession>
<dbReference type="InterPro" id="IPR023772">
    <property type="entry name" value="DNA-bd_HTH_TetR-type_CS"/>
</dbReference>
<dbReference type="PATRIC" id="fig|1423802.4.peg.1415"/>
<protein>
    <submittedName>
        <fullName evidence="4">Transcription regulator</fullName>
    </submittedName>
</protein>
<evidence type="ECO:0000313" key="5">
    <source>
        <dbReference type="Proteomes" id="UP000051256"/>
    </source>
</evidence>
<name>A0A0R2CRV9_9LACO</name>
<gene>
    <name evidence="4" type="ORF">FC56_GL001396</name>
</gene>
<dbReference type="AlphaFoldDB" id="A0A0R2CRV9"/>
<reference evidence="4 5" key="1">
    <citation type="journal article" date="2015" name="Genome Announc.">
        <title>Expanding the biotechnology potential of lactobacilli through comparative genomics of 213 strains and associated genera.</title>
        <authorList>
            <person name="Sun Z."/>
            <person name="Harris H.M."/>
            <person name="McCann A."/>
            <person name="Guo C."/>
            <person name="Argimon S."/>
            <person name="Zhang W."/>
            <person name="Yang X."/>
            <person name="Jeffery I.B."/>
            <person name="Cooney J.C."/>
            <person name="Kagawa T.F."/>
            <person name="Liu W."/>
            <person name="Song Y."/>
            <person name="Salvetti E."/>
            <person name="Wrobel A."/>
            <person name="Rasinkangas P."/>
            <person name="Parkhill J."/>
            <person name="Rea M.C."/>
            <person name="O'Sullivan O."/>
            <person name="Ritari J."/>
            <person name="Douillard F.P."/>
            <person name="Paul Ross R."/>
            <person name="Yang R."/>
            <person name="Briner A.E."/>
            <person name="Felis G.E."/>
            <person name="de Vos W.M."/>
            <person name="Barrangou R."/>
            <person name="Klaenhammer T.R."/>
            <person name="Caufield P.W."/>
            <person name="Cui Y."/>
            <person name="Zhang H."/>
            <person name="O'Toole P.W."/>
        </authorList>
    </citation>
    <scope>NUCLEOTIDE SEQUENCE [LARGE SCALE GENOMIC DNA]</scope>
    <source>
        <strain evidence="4 5">DSM 24302</strain>
    </source>
</reference>